<dbReference type="RefSeq" id="WP_134384921.1">
    <property type="nucleotide sequence ID" value="NZ_BMWW01000001.1"/>
</dbReference>
<dbReference type="Proteomes" id="UP000294359">
    <property type="component" value="Chromosome"/>
</dbReference>
<gene>
    <name evidence="4" type="ORF">E1742_11055</name>
    <name evidence="3" type="ORF">GCM10007388_02580</name>
</gene>
<reference evidence="4 5" key="2">
    <citation type="submission" date="2019-03" db="EMBL/GenBank/DDBJ databases">
        <title>Draft Genome Sequences of Six Type Strains of the Genus Massilia.</title>
        <authorList>
            <person name="Miess H."/>
            <person name="Frediansyhah A."/>
            <person name="Gross H."/>
        </authorList>
    </citation>
    <scope>NUCLEOTIDE SEQUENCE [LARGE SCALE GENOMIC DNA]</scope>
    <source>
        <strain evidence="4 5">DSM 17505</strain>
    </source>
</reference>
<evidence type="ECO:0000313" key="5">
    <source>
        <dbReference type="Proteomes" id="UP000294359"/>
    </source>
</evidence>
<sequence>MKCLAILAAAGTLLLTGCATTIRSDVTVFHQWPAQLQEKSYVFGTPAPAEDTLEYRSYQDLVAAQLDRLGFARAGSPAAAKLRVDMSFSTTDRPTRHLQAMDPYWAMSPYWGPYGWPYRGFYPSRYRYRHYGFRPYYDPWMYGPTEFREVVVHNYERKLNVQIADMSGTKLYDVTVHNTSRKQSTPLVMPLLVQSAFKEFPGESGKAKRVELELQPQQ</sequence>
<evidence type="ECO:0000259" key="2">
    <source>
        <dbReference type="Pfam" id="PF13590"/>
    </source>
</evidence>
<feature type="chain" id="PRO_5044606687" evidence="1">
    <location>
        <begin position="20"/>
        <end position="218"/>
    </location>
</feature>
<evidence type="ECO:0000313" key="4">
    <source>
        <dbReference type="EMBL" id="QBQ36641.1"/>
    </source>
</evidence>
<accession>A0A4P7BD86</accession>
<proteinExistence type="predicted"/>
<evidence type="ECO:0000256" key="1">
    <source>
        <dbReference type="SAM" id="SignalP"/>
    </source>
</evidence>
<name>A0A4P7BD86_9BURK</name>
<dbReference type="InterPro" id="IPR025411">
    <property type="entry name" value="DUF4136"/>
</dbReference>
<dbReference type="Proteomes" id="UP000619512">
    <property type="component" value="Unassembled WGS sequence"/>
</dbReference>
<reference evidence="3" key="1">
    <citation type="journal article" date="2014" name="Int. J. Syst. Evol. Microbiol.">
        <title>Complete genome sequence of Corynebacterium casei LMG S-19264T (=DSM 44701T), isolated from a smear-ripened cheese.</title>
        <authorList>
            <consortium name="US DOE Joint Genome Institute (JGI-PGF)"/>
            <person name="Walter F."/>
            <person name="Albersmeier A."/>
            <person name="Kalinowski J."/>
            <person name="Ruckert C."/>
        </authorList>
    </citation>
    <scope>NUCLEOTIDE SEQUENCE</scope>
    <source>
        <strain evidence="3">KCTC 12344</strain>
    </source>
</reference>
<feature type="domain" description="DUF4136" evidence="2">
    <location>
        <begin position="27"/>
        <end position="202"/>
    </location>
</feature>
<dbReference type="AlphaFoldDB" id="A0A4P7BD86"/>
<dbReference type="EMBL" id="BMWW01000001">
    <property type="protein sequence ID" value="GGY73794.1"/>
    <property type="molecule type" value="Genomic_DNA"/>
</dbReference>
<keyword evidence="1" id="KW-0732">Signal</keyword>
<dbReference type="PROSITE" id="PS51257">
    <property type="entry name" value="PROKAR_LIPOPROTEIN"/>
    <property type="match status" value="1"/>
</dbReference>
<protein>
    <submittedName>
        <fullName evidence="4">DUF4136 domain-containing protein</fullName>
    </submittedName>
</protein>
<reference evidence="3" key="3">
    <citation type="submission" date="2022-12" db="EMBL/GenBank/DDBJ databases">
        <authorList>
            <person name="Sun Q."/>
            <person name="Kim S."/>
        </authorList>
    </citation>
    <scope>NUCLEOTIDE SEQUENCE</scope>
    <source>
        <strain evidence="3">KCTC 12344</strain>
    </source>
</reference>
<evidence type="ECO:0000313" key="3">
    <source>
        <dbReference type="EMBL" id="GGY73794.1"/>
    </source>
</evidence>
<dbReference type="EMBL" id="CP038026">
    <property type="protein sequence ID" value="QBQ36641.1"/>
    <property type="molecule type" value="Genomic_DNA"/>
</dbReference>
<evidence type="ECO:0000313" key="6">
    <source>
        <dbReference type="Proteomes" id="UP000619512"/>
    </source>
</evidence>
<dbReference type="OrthoDB" id="8940851at2"/>
<dbReference type="Gene3D" id="3.30.160.670">
    <property type="match status" value="1"/>
</dbReference>
<organism evidence="3 6">
    <name type="scientific">Pseudoduganella plicata</name>
    <dbReference type="NCBI Taxonomy" id="321984"/>
    <lineage>
        <taxon>Bacteria</taxon>
        <taxon>Pseudomonadati</taxon>
        <taxon>Pseudomonadota</taxon>
        <taxon>Betaproteobacteria</taxon>
        <taxon>Burkholderiales</taxon>
        <taxon>Oxalobacteraceae</taxon>
        <taxon>Telluria group</taxon>
        <taxon>Pseudoduganella</taxon>
    </lineage>
</organism>
<keyword evidence="5" id="KW-1185">Reference proteome</keyword>
<feature type="signal peptide" evidence="1">
    <location>
        <begin position="1"/>
        <end position="19"/>
    </location>
</feature>
<dbReference type="Pfam" id="PF13590">
    <property type="entry name" value="DUF4136"/>
    <property type="match status" value="1"/>
</dbReference>